<accession>A0A9P9DSJ8</accession>
<dbReference type="CDD" id="cd00118">
    <property type="entry name" value="LysM"/>
    <property type="match status" value="1"/>
</dbReference>
<dbReference type="PANTHER" id="PTHR34997">
    <property type="entry name" value="AM15"/>
    <property type="match status" value="1"/>
</dbReference>
<gene>
    <name evidence="6" type="ORF">EDB81DRAFT_663942</name>
</gene>
<sequence>MINDQKRNITALEGQGICISNPEGDYAIPSNSEGSPTIATTTAAIPDPTPDSTEDECGEYHLVTAGEDCGTFTIKYGITLDDFICLNPHVWENCTNVYLGYYYCVRPVGYISTYPGYLPTTSTEKFVATGMTAAPDDYDIDWLDRSAEVTIPLAKDTRKDCETYLYVTNIMDTPLIADCWSMAMVCGITSEDIVLWSPSLAQSGSNASDHTYNYPCTLSESVSYCVALEEATEAAQADEAPPSPRAVGEIENCTAWYNPESYETCENVLDTNWLDFDDFYAMNPSVSSDCSGLVVGTYYCISTIADGSPPSDDDEVVTTATGVSSTAAATATGVTTPSSVQSGMVSGCAHGLLGTAGQCVCVYWGVEMHQGKEKGRT</sequence>
<evidence type="ECO:0000256" key="3">
    <source>
        <dbReference type="ARBA" id="ARBA00044955"/>
    </source>
</evidence>
<comment type="caution">
    <text evidence="6">The sequence shown here is derived from an EMBL/GenBank/DDBJ whole genome shotgun (WGS) entry which is preliminary data.</text>
</comment>
<name>A0A9P9DSJ8_9HYPO</name>
<dbReference type="PROSITE" id="PS51782">
    <property type="entry name" value="LYSM"/>
    <property type="match status" value="1"/>
</dbReference>
<evidence type="ECO:0000313" key="7">
    <source>
        <dbReference type="Proteomes" id="UP000738349"/>
    </source>
</evidence>
<dbReference type="GO" id="GO:0008061">
    <property type="term" value="F:chitin binding"/>
    <property type="evidence" value="ECO:0007669"/>
    <property type="project" value="UniProtKB-KW"/>
</dbReference>
<proteinExistence type="inferred from homology"/>
<evidence type="ECO:0000256" key="4">
    <source>
        <dbReference type="SAM" id="MobiDB-lite"/>
    </source>
</evidence>
<evidence type="ECO:0000256" key="1">
    <source>
        <dbReference type="ARBA" id="ARBA00022669"/>
    </source>
</evidence>
<dbReference type="Proteomes" id="UP000738349">
    <property type="component" value="Unassembled WGS sequence"/>
</dbReference>
<comment type="similarity">
    <text evidence="3">Belongs to the secreted LysM effector family.</text>
</comment>
<keyword evidence="1" id="KW-0147">Chitin-binding</keyword>
<keyword evidence="2" id="KW-0843">Virulence</keyword>
<feature type="region of interest" description="Disordered" evidence="4">
    <location>
        <begin position="29"/>
        <end position="55"/>
    </location>
</feature>
<protein>
    <recommendedName>
        <fullName evidence="5">LysM domain-containing protein</fullName>
    </recommendedName>
</protein>
<keyword evidence="7" id="KW-1185">Reference proteome</keyword>
<dbReference type="PANTHER" id="PTHR34997:SF1">
    <property type="entry name" value="PEPTIDOGLYCAN-BINDING LYSIN DOMAIN"/>
    <property type="match status" value="1"/>
</dbReference>
<feature type="compositionally biased region" description="Low complexity" evidence="4">
    <location>
        <begin position="35"/>
        <end position="46"/>
    </location>
</feature>
<dbReference type="EMBL" id="JAGMUV010000021">
    <property type="protein sequence ID" value="KAH7124603.1"/>
    <property type="molecule type" value="Genomic_DNA"/>
</dbReference>
<dbReference type="Gene3D" id="3.10.350.10">
    <property type="entry name" value="LysM domain"/>
    <property type="match status" value="2"/>
</dbReference>
<organism evidence="6 7">
    <name type="scientific">Dactylonectria macrodidyma</name>
    <dbReference type="NCBI Taxonomy" id="307937"/>
    <lineage>
        <taxon>Eukaryota</taxon>
        <taxon>Fungi</taxon>
        <taxon>Dikarya</taxon>
        <taxon>Ascomycota</taxon>
        <taxon>Pezizomycotina</taxon>
        <taxon>Sordariomycetes</taxon>
        <taxon>Hypocreomycetidae</taxon>
        <taxon>Hypocreales</taxon>
        <taxon>Nectriaceae</taxon>
        <taxon>Dactylonectria</taxon>
    </lineage>
</organism>
<dbReference type="OrthoDB" id="5985073at2759"/>
<dbReference type="InterPro" id="IPR052210">
    <property type="entry name" value="LysM1-like"/>
</dbReference>
<feature type="domain" description="LysM" evidence="5">
    <location>
        <begin position="59"/>
        <end position="105"/>
    </location>
</feature>
<dbReference type="InterPro" id="IPR018392">
    <property type="entry name" value="LysM"/>
</dbReference>
<evidence type="ECO:0000256" key="2">
    <source>
        <dbReference type="ARBA" id="ARBA00023026"/>
    </source>
</evidence>
<reference evidence="6" key="1">
    <citation type="journal article" date="2021" name="Nat. Commun.">
        <title>Genetic determinants of endophytism in the Arabidopsis root mycobiome.</title>
        <authorList>
            <person name="Mesny F."/>
            <person name="Miyauchi S."/>
            <person name="Thiergart T."/>
            <person name="Pickel B."/>
            <person name="Atanasova L."/>
            <person name="Karlsson M."/>
            <person name="Huettel B."/>
            <person name="Barry K.W."/>
            <person name="Haridas S."/>
            <person name="Chen C."/>
            <person name="Bauer D."/>
            <person name="Andreopoulos W."/>
            <person name="Pangilinan J."/>
            <person name="LaButti K."/>
            <person name="Riley R."/>
            <person name="Lipzen A."/>
            <person name="Clum A."/>
            <person name="Drula E."/>
            <person name="Henrissat B."/>
            <person name="Kohler A."/>
            <person name="Grigoriev I.V."/>
            <person name="Martin F.M."/>
            <person name="Hacquard S."/>
        </authorList>
    </citation>
    <scope>NUCLEOTIDE SEQUENCE</scope>
    <source>
        <strain evidence="6">MPI-CAGE-AT-0147</strain>
    </source>
</reference>
<evidence type="ECO:0000313" key="6">
    <source>
        <dbReference type="EMBL" id="KAH7124603.1"/>
    </source>
</evidence>
<dbReference type="SUPFAM" id="SSF54106">
    <property type="entry name" value="LysM domain"/>
    <property type="match status" value="1"/>
</dbReference>
<evidence type="ECO:0000259" key="5">
    <source>
        <dbReference type="PROSITE" id="PS51782"/>
    </source>
</evidence>
<dbReference type="AlphaFoldDB" id="A0A9P9DSJ8"/>
<dbReference type="InterPro" id="IPR036779">
    <property type="entry name" value="LysM_dom_sf"/>
</dbReference>